<dbReference type="EMBL" id="BPFZ01000017">
    <property type="protein sequence ID" value="GIU68004.1"/>
    <property type="molecule type" value="Genomic_DNA"/>
</dbReference>
<dbReference type="Gene3D" id="1.10.260.40">
    <property type="entry name" value="lambda repressor-like DNA-binding domains"/>
    <property type="match status" value="1"/>
</dbReference>
<dbReference type="PANTHER" id="PTHR36924">
    <property type="entry name" value="ANTITOXIN HIGA-1"/>
    <property type="match status" value="1"/>
</dbReference>
<keyword evidence="1" id="KW-0238">DNA-binding</keyword>
<evidence type="ECO:0000256" key="1">
    <source>
        <dbReference type="ARBA" id="ARBA00023125"/>
    </source>
</evidence>
<sequence>MAIKLHDSFAMHPGSWLRSDIIEAHGLSVTDAASHLGVTRQALTNLLTGKAGLSAEMAIRFEKVFGTRAQTLLKMQLRYELAQARANQDGIKVNPLAA</sequence>
<evidence type="ECO:0000259" key="2">
    <source>
        <dbReference type="PROSITE" id="PS50943"/>
    </source>
</evidence>
<dbReference type="InterPro" id="IPR013430">
    <property type="entry name" value="Toxin_antidote_HigA"/>
</dbReference>
<feature type="domain" description="HTH cro/C1-type" evidence="2">
    <location>
        <begin position="23"/>
        <end position="72"/>
    </location>
</feature>
<keyword evidence="4" id="KW-1185">Reference proteome</keyword>
<gene>
    <name evidence="3" type="primary">higA</name>
    <name evidence="3" type="ORF">PsB1_2158</name>
</gene>
<dbReference type="Proteomes" id="UP001161064">
    <property type="component" value="Unassembled WGS sequence"/>
</dbReference>
<reference evidence="3" key="1">
    <citation type="submission" date="2021-05" db="EMBL/GenBank/DDBJ databases">
        <authorList>
            <person name="Tanabe Y."/>
        </authorList>
    </citation>
    <scope>NUCLEOTIDE SEQUENCE</scope>
    <source>
        <strain evidence="3">BOTRYCO-1</strain>
    </source>
</reference>
<evidence type="ECO:0000313" key="3">
    <source>
        <dbReference type="EMBL" id="GIU68004.1"/>
    </source>
</evidence>
<dbReference type="PROSITE" id="PS50943">
    <property type="entry name" value="HTH_CROC1"/>
    <property type="match status" value="1"/>
</dbReference>
<dbReference type="InterPro" id="IPR010982">
    <property type="entry name" value="Lambda_DNA-bd_dom_sf"/>
</dbReference>
<dbReference type="SMART" id="SM00530">
    <property type="entry name" value="HTH_XRE"/>
    <property type="match status" value="1"/>
</dbReference>
<dbReference type="NCBIfam" id="TIGR02607">
    <property type="entry name" value="antidote_HigA"/>
    <property type="match status" value="1"/>
</dbReference>
<dbReference type="RefSeq" id="WP_284361457.1">
    <property type="nucleotide sequence ID" value="NZ_BPFZ01000017.1"/>
</dbReference>
<proteinExistence type="predicted"/>
<evidence type="ECO:0000313" key="4">
    <source>
        <dbReference type="Proteomes" id="UP001161064"/>
    </source>
</evidence>
<dbReference type="InterPro" id="IPR001387">
    <property type="entry name" value="Cro/C1-type_HTH"/>
</dbReference>
<organism evidence="3 4">
    <name type="scientific">Candidatus Phycosocius spiralis</name>
    <dbReference type="NCBI Taxonomy" id="2815099"/>
    <lineage>
        <taxon>Bacteria</taxon>
        <taxon>Pseudomonadati</taxon>
        <taxon>Pseudomonadota</taxon>
        <taxon>Alphaproteobacteria</taxon>
        <taxon>Caulobacterales</taxon>
        <taxon>Caulobacterales incertae sedis</taxon>
        <taxon>Candidatus Phycosocius</taxon>
    </lineage>
</organism>
<accession>A0ABQ4PZA4</accession>
<dbReference type="Pfam" id="PF01381">
    <property type="entry name" value="HTH_3"/>
    <property type="match status" value="1"/>
</dbReference>
<reference evidence="3" key="2">
    <citation type="journal article" date="2023" name="ISME Commun">
        <title>Characterization of a bloom-associated alphaproteobacterial lineage, 'Candidatus Phycosocius': insights into freshwater algal-bacterial interactions.</title>
        <authorList>
            <person name="Tanabe Y."/>
            <person name="Yamaguchi H."/>
            <person name="Yoshida M."/>
            <person name="Kai A."/>
            <person name="Okazaki Y."/>
        </authorList>
    </citation>
    <scope>NUCLEOTIDE SEQUENCE</scope>
    <source>
        <strain evidence="3">BOTRYCO-1</strain>
    </source>
</reference>
<dbReference type="PANTHER" id="PTHR36924:SF1">
    <property type="entry name" value="ANTITOXIN HIGA-1"/>
    <property type="match status" value="1"/>
</dbReference>
<protein>
    <submittedName>
        <fullName evidence="3">Transcriptional regulator</fullName>
    </submittedName>
</protein>
<dbReference type="CDD" id="cd00093">
    <property type="entry name" value="HTH_XRE"/>
    <property type="match status" value="1"/>
</dbReference>
<dbReference type="SUPFAM" id="SSF47413">
    <property type="entry name" value="lambda repressor-like DNA-binding domains"/>
    <property type="match status" value="1"/>
</dbReference>
<name>A0ABQ4PZA4_9PROT</name>
<comment type="caution">
    <text evidence="3">The sequence shown here is derived from an EMBL/GenBank/DDBJ whole genome shotgun (WGS) entry which is preliminary data.</text>
</comment>